<dbReference type="VEuPathDB" id="FungiDB:SeMB42_g03917"/>
<reference evidence="2 3" key="1">
    <citation type="journal article" date="2019" name="Sci. Rep.">
        <title>Comparative genomics of chytrid fungi reveal insights into the obligate biotrophic and pathogenic lifestyle of Synchytrium endobioticum.</title>
        <authorList>
            <person name="van de Vossenberg B.T.L.H."/>
            <person name="Warris S."/>
            <person name="Nguyen H.D.T."/>
            <person name="van Gent-Pelzer M.P.E."/>
            <person name="Joly D.L."/>
            <person name="van de Geest H.C."/>
            <person name="Bonants P.J.M."/>
            <person name="Smith D.S."/>
            <person name="Levesque C.A."/>
            <person name="van der Lee T.A.J."/>
        </authorList>
    </citation>
    <scope>NUCLEOTIDE SEQUENCE [LARGE SCALE GENOMIC DNA]</scope>
    <source>
        <strain evidence="2 3">MB42</strain>
    </source>
</reference>
<dbReference type="Proteomes" id="UP000317494">
    <property type="component" value="Unassembled WGS sequence"/>
</dbReference>
<feature type="compositionally biased region" description="Polar residues" evidence="1">
    <location>
        <begin position="44"/>
        <end position="53"/>
    </location>
</feature>
<evidence type="ECO:0000313" key="3">
    <source>
        <dbReference type="Proteomes" id="UP000317494"/>
    </source>
</evidence>
<evidence type="ECO:0000313" key="2">
    <source>
        <dbReference type="EMBL" id="TPX45635.1"/>
    </source>
</evidence>
<name>A0A507D2V2_9FUNG</name>
<protein>
    <submittedName>
        <fullName evidence="2">Uncharacterized protein</fullName>
    </submittedName>
</protein>
<dbReference type="AlphaFoldDB" id="A0A507D2V2"/>
<evidence type="ECO:0000256" key="1">
    <source>
        <dbReference type="SAM" id="MobiDB-lite"/>
    </source>
</evidence>
<proteinExistence type="predicted"/>
<sequence length="92" mass="9871">MPYLNIMDQQKQAIAQTVITTCNLPPAKRSRGRLQKKAGEHTTAEYTSIASREQNPSAPVILATAPTAITTSAVGRGKDSLAIDTIHDAVLR</sequence>
<organism evidence="2 3">
    <name type="scientific">Synchytrium endobioticum</name>
    <dbReference type="NCBI Taxonomy" id="286115"/>
    <lineage>
        <taxon>Eukaryota</taxon>
        <taxon>Fungi</taxon>
        <taxon>Fungi incertae sedis</taxon>
        <taxon>Chytridiomycota</taxon>
        <taxon>Chytridiomycota incertae sedis</taxon>
        <taxon>Chytridiomycetes</taxon>
        <taxon>Synchytriales</taxon>
        <taxon>Synchytriaceae</taxon>
        <taxon>Synchytrium</taxon>
    </lineage>
</organism>
<feature type="region of interest" description="Disordered" evidence="1">
    <location>
        <begin position="26"/>
        <end position="53"/>
    </location>
</feature>
<comment type="caution">
    <text evidence="2">The sequence shown here is derived from an EMBL/GenBank/DDBJ whole genome shotgun (WGS) entry which is preliminary data.</text>
</comment>
<accession>A0A507D2V2</accession>
<gene>
    <name evidence="2" type="ORF">SeMB42_g03917</name>
</gene>
<dbReference type="EMBL" id="QEAN01000149">
    <property type="protein sequence ID" value="TPX45635.1"/>
    <property type="molecule type" value="Genomic_DNA"/>
</dbReference>
<keyword evidence="3" id="KW-1185">Reference proteome</keyword>